<dbReference type="InterPro" id="IPR056632">
    <property type="entry name" value="DUF7730"/>
</dbReference>
<evidence type="ECO:0000313" key="3">
    <source>
        <dbReference type="Proteomes" id="UP000664534"/>
    </source>
</evidence>
<organism evidence="2 3">
    <name type="scientific">Imshaugia aleurites</name>
    <dbReference type="NCBI Taxonomy" id="172621"/>
    <lineage>
        <taxon>Eukaryota</taxon>
        <taxon>Fungi</taxon>
        <taxon>Dikarya</taxon>
        <taxon>Ascomycota</taxon>
        <taxon>Pezizomycotina</taxon>
        <taxon>Lecanoromycetes</taxon>
        <taxon>OSLEUM clade</taxon>
        <taxon>Lecanoromycetidae</taxon>
        <taxon>Lecanorales</taxon>
        <taxon>Lecanorineae</taxon>
        <taxon>Parmeliaceae</taxon>
        <taxon>Imshaugia</taxon>
    </lineage>
</organism>
<evidence type="ECO:0000313" key="2">
    <source>
        <dbReference type="EMBL" id="CAF9939312.1"/>
    </source>
</evidence>
<dbReference type="OrthoDB" id="5413827at2759"/>
<comment type="caution">
    <text evidence="2">The sequence shown here is derived from an EMBL/GenBank/DDBJ whole genome shotgun (WGS) entry which is preliminary data.</text>
</comment>
<dbReference type="EMBL" id="CAJPDT010000117">
    <property type="protein sequence ID" value="CAF9939312.1"/>
    <property type="molecule type" value="Genomic_DNA"/>
</dbReference>
<gene>
    <name evidence="2" type="ORF">IMSHALPRED_001292</name>
</gene>
<accession>A0A8H3J249</accession>
<feature type="domain" description="DUF7730" evidence="1">
    <location>
        <begin position="105"/>
        <end position="176"/>
    </location>
</feature>
<dbReference type="AlphaFoldDB" id="A0A8H3J249"/>
<protein>
    <recommendedName>
        <fullName evidence="1">DUF7730 domain-containing protein</fullName>
    </recommendedName>
</protein>
<dbReference type="Proteomes" id="UP000664534">
    <property type="component" value="Unassembled WGS sequence"/>
</dbReference>
<dbReference type="PANTHER" id="PTHR38790">
    <property type="entry name" value="2EXR DOMAIN-CONTAINING PROTEIN-RELATED"/>
    <property type="match status" value="1"/>
</dbReference>
<keyword evidence="3" id="KW-1185">Reference proteome</keyword>
<proteinExistence type="predicted"/>
<dbReference type="Pfam" id="PF24864">
    <property type="entry name" value="DUF7730"/>
    <property type="match status" value="1"/>
</dbReference>
<reference evidence="2" key="1">
    <citation type="submission" date="2021-03" db="EMBL/GenBank/DDBJ databases">
        <authorList>
            <person name="Tagirdzhanova G."/>
        </authorList>
    </citation>
    <scope>NUCLEOTIDE SEQUENCE</scope>
</reference>
<evidence type="ECO:0000259" key="1">
    <source>
        <dbReference type="Pfam" id="PF24864"/>
    </source>
</evidence>
<sequence length="337" mass="38258">MFHQPPTTSARIPNRKKFHQHHESKIWTRLPANEKCLECNPVRRPFLETAFGSLPPEIRADIFQDVLTVGCLSPLKDGISVPVAKPRPGPQPQLIGRPLGPAGPASCLALLLTCRQIYHEASLLFYSINTFYLSGPQDMLSFLRHLGPVRCDEVRSLHLEDVLVQAPLFCQSTLDRLRSQRTYSEDVLARFATSCRNTIHPDTERAVQLLNKSGNIRKIYLNMRPSETLEYIKLCTHVNGFKNSEIIFESPNHWSVMPPSTNWETRSWYTKFLGDMVGKQSHDKRYYAYWLGDEKYRVEVDVFPALPQGRSSSTEYDCLVDGGGSSMDTAMEGLNLS</sequence>
<name>A0A8H3J249_9LECA</name>